<dbReference type="PANTHER" id="PTHR30007:SF0">
    <property type="entry name" value="TRANSPOSASE"/>
    <property type="match status" value="1"/>
</dbReference>
<dbReference type="RefSeq" id="WP_099513358.1">
    <property type="nucleotide sequence ID" value="NZ_CP016617.1"/>
</dbReference>
<accession>A0A1B2EQE7</accession>
<dbReference type="InterPro" id="IPR002559">
    <property type="entry name" value="Transposase_11"/>
</dbReference>
<dbReference type="KEGG" id="moc:BB934_28140"/>
<feature type="domain" description="Transposase IS4-like" evidence="1">
    <location>
        <begin position="99"/>
        <end position="266"/>
    </location>
</feature>
<organism evidence="3">
    <name type="scientific">Microvirga ossetica</name>
    <dbReference type="NCBI Taxonomy" id="1882682"/>
    <lineage>
        <taxon>Bacteria</taxon>
        <taxon>Pseudomonadati</taxon>
        <taxon>Pseudomonadota</taxon>
        <taxon>Alphaproteobacteria</taxon>
        <taxon>Hyphomicrobiales</taxon>
        <taxon>Methylobacteriaceae</taxon>
        <taxon>Microvirga</taxon>
    </lineage>
</organism>
<dbReference type="Pfam" id="PF13340">
    <property type="entry name" value="DUF4096"/>
    <property type="match status" value="1"/>
</dbReference>
<proteinExistence type="predicted"/>
<dbReference type="NCBIfam" id="NF033580">
    <property type="entry name" value="transpos_IS5_3"/>
    <property type="match status" value="1"/>
</dbReference>
<geneLocation type="plasmid" evidence="3">
    <name>unnamed1</name>
</geneLocation>
<dbReference type="GO" id="GO:0003677">
    <property type="term" value="F:DNA binding"/>
    <property type="evidence" value="ECO:0007669"/>
    <property type="project" value="InterPro"/>
</dbReference>
<dbReference type="EMBL" id="CP016617">
    <property type="protein sequence ID" value="ANY82213.1"/>
    <property type="molecule type" value="Genomic_DNA"/>
</dbReference>
<reference evidence="3" key="1">
    <citation type="submission" date="2016-07" db="EMBL/GenBank/DDBJ databases">
        <title>Microvirga ossetica sp. nov. a new species of rhizobia isolated from root nodules of the legume species Vicia alpestris Steven originated from North Ossetia region in the Caucasus.</title>
        <authorList>
            <person name="Safronova V.I."/>
            <person name="Kuznetsova I.G."/>
            <person name="Sazanova A.L."/>
            <person name="Belimov A."/>
            <person name="Andronov E."/>
            <person name="Osledkin Y.S."/>
            <person name="Onishchuk O.P."/>
            <person name="Kurchak O.N."/>
            <person name="Shaposhnikov A.I."/>
            <person name="Willems A."/>
            <person name="Tikhonovich I.A."/>
        </authorList>
    </citation>
    <scope>NUCLEOTIDE SEQUENCE [LARGE SCALE GENOMIC DNA]</scope>
    <source>
        <strain evidence="3">V5/3M</strain>
        <plasmid evidence="3">unnamed1</plasmid>
    </source>
</reference>
<dbReference type="GO" id="GO:0004803">
    <property type="term" value="F:transposase activity"/>
    <property type="evidence" value="ECO:0007669"/>
    <property type="project" value="InterPro"/>
</dbReference>
<name>A0A1B2EQE7_9HYPH</name>
<dbReference type="PANTHER" id="PTHR30007">
    <property type="entry name" value="PHP DOMAIN PROTEIN"/>
    <property type="match status" value="1"/>
</dbReference>
<evidence type="ECO:0000259" key="2">
    <source>
        <dbReference type="Pfam" id="PF13340"/>
    </source>
</evidence>
<feature type="domain" description="Insertion element IS402-like" evidence="2">
    <location>
        <begin position="10"/>
        <end position="82"/>
    </location>
</feature>
<dbReference type="InterPro" id="IPR025161">
    <property type="entry name" value="IS402-like_dom"/>
</dbReference>
<dbReference type="OrthoDB" id="9798237at2"/>
<sequence length="277" mass="32387">MDTCLYASDLNDNEWALLAPLIHRSHPAGRRQFHPLRRIVDAVFYLLRTGAQWRMLPHEYPPRCAVFYHYARWRENGTWEQVTRVLRESYRRAIGRAPQPSAAIIDSQSVKTSEMGGPRGYDGAKKIKGRKRHLLVDTQGNLLKNSVHPADIHDRTGAEILLEGLQHLFPAIELMWADTAYRGLKDWLQKALGWRLSIPQHWWTGGVWMRTDAEPPTRPSGFQVLARRWVVERTIGWLTTNRRLAKDYERFVETGEMLLYLAMSRILLRRLTRKNER</sequence>
<evidence type="ECO:0000259" key="1">
    <source>
        <dbReference type="Pfam" id="PF01609"/>
    </source>
</evidence>
<evidence type="ECO:0000313" key="3">
    <source>
        <dbReference type="EMBL" id="ANY82213.1"/>
    </source>
</evidence>
<dbReference type="AlphaFoldDB" id="A0A1B2EQE7"/>
<dbReference type="Pfam" id="PF01609">
    <property type="entry name" value="DDE_Tnp_1"/>
    <property type="match status" value="1"/>
</dbReference>
<dbReference type="GO" id="GO:0006313">
    <property type="term" value="P:DNA transposition"/>
    <property type="evidence" value="ECO:0007669"/>
    <property type="project" value="InterPro"/>
</dbReference>
<gene>
    <name evidence="3" type="ORF">BB934_28140</name>
</gene>
<protein>
    <submittedName>
        <fullName evidence="3">Transposase</fullName>
    </submittedName>
</protein>
<keyword evidence="3" id="KW-0614">Plasmid</keyword>